<evidence type="ECO:0000256" key="7">
    <source>
        <dbReference type="ARBA" id="ARBA00023136"/>
    </source>
</evidence>
<evidence type="ECO:0000256" key="8">
    <source>
        <dbReference type="ARBA" id="ARBA00023315"/>
    </source>
</evidence>
<dbReference type="InterPro" id="IPR016039">
    <property type="entry name" value="Thiolase-like"/>
</dbReference>
<comment type="similarity">
    <text evidence="3 10">Belongs to the thiolase-like superfamily. Chalcone/stilbene synthases family.</text>
</comment>
<feature type="active site" evidence="11">
    <location>
        <position position="329"/>
    </location>
</feature>
<sequence length="523" mass="59256">MERRMRETEMEGDEVMRRERLTAEMAFKDDAEDASIVIKIRRRLPNFLHSVKLKYIRLGYHYSSFFPSPSTSSLVAFLVPTSIAVLFFYLGPTFAILVPSLVFLYLLRRPSPVYLVDFACYKPSEDNKISRKSFVGMTRNLGVFNDENAEFQERITWRSGLGDETYLPKGILSSPPCLSMEGARREAEDVMFGALDSLFESTGVDPKIDVGIVIVNCSLFNPTPSLSSMIVNHYRMREDVKTFNLGGMGCSAGLISVDLAKDLLRANPNSLAIVVSMENITLNWYFGNDRSMLLANCIFRMGGAASLLSNRPSDRRRSKYQLIHTLRTHKGAGDNCFNCVYQKEDAKGTVGVSLARELMSVAGDALTTNITTLGPMVLPLSEQLKFFSTYLLRRVFQIRMRSYVPNFKKAFDHFCVHAGGRAVLDEMQRNLRLSDWHMEPSRMTLHRFGNTSSSSLWYELAYAEAKGRMKEGDRIWQIAFGSGFKCNSAVWKSLNQIDPVFSGEKRTNNPWLDCVDRYPVVVK</sequence>
<comment type="subcellular location">
    <subcellularLocation>
        <location evidence="1">Membrane</location>
    </subcellularLocation>
</comment>
<dbReference type="Proteomes" id="UP000036987">
    <property type="component" value="Unassembled WGS sequence"/>
</dbReference>
<feature type="active site" evidence="11">
    <location>
        <position position="413"/>
    </location>
</feature>
<feature type="active site" evidence="11">
    <location>
        <position position="417"/>
    </location>
</feature>
<keyword evidence="4 10" id="KW-0808">Transferase</keyword>
<dbReference type="SUPFAM" id="SSF53901">
    <property type="entry name" value="Thiolase-like"/>
    <property type="match status" value="2"/>
</dbReference>
<dbReference type="GO" id="GO:0009922">
    <property type="term" value="F:fatty acid elongase activity"/>
    <property type="evidence" value="ECO:0007669"/>
    <property type="project" value="UniProtKB-EC"/>
</dbReference>
<proteinExistence type="inferred from homology"/>
<evidence type="ECO:0000256" key="2">
    <source>
        <dbReference type="ARBA" id="ARBA00005194"/>
    </source>
</evidence>
<feature type="transmembrane region" description="Helical" evidence="12">
    <location>
        <begin position="74"/>
        <end position="107"/>
    </location>
</feature>
<evidence type="ECO:0000256" key="1">
    <source>
        <dbReference type="ARBA" id="ARBA00004370"/>
    </source>
</evidence>
<dbReference type="Gene3D" id="3.40.47.10">
    <property type="match status" value="1"/>
</dbReference>
<reference evidence="16" key="1">
    <citation type="journal article" date="2016" name="Nature">
        <title>The genome of the seagrass Zostera marina reveals angiosperm adaptation to the sea.</title>
        <authorList>
            <person name="Olsen J.L."/>
            <person name="Rouze P."/>
            <person name="Verhelst B."/>
            <person name="Lin Y.-C."/>
            <person name="Bayer T."/>
            <person name="Collen J."/>
            <person name="Dattolo E."/>
            <person name="De Paoli E."/>
            <person name="Dittami S."/>
            <person name="Maumus F."/>
            <person name="Michel G."/>
            <person name="Kersting A."/>
            <person name="Lauritano C."/>
            <person name="Lohaus R."/>
            <person name="Toepel M."/>
            <person name="Tonon T."/>
            <person name="Vanneste K."/>
            <person name="Amirebrahimi M."/>
            <person name="Brakel J."/>
            <person name="Bostroem C."/>
            <person name="Chovatia M."/>
            <person name="Grimwood J."/>
            <person name="Jenkins J.W."/>
            <person name="Jueterbock A."/>
            <person name="Mraz A."/>
            <person name="Stam W.T."/>
            <person name="Tice H."/>
            <person name="Bornberg-Bauer E."/>
            <person name="Green P.J."/>
            <person name="Pearson G.A."/>
            <person name="Procaccini G."/>
            <person name="Duarte C.M."/>
            <person name="Schmutz J."/>
            <person name="Reusch T.B.H."/>
            <person name="Van de Peer Y."/>
        </authorList>
    </citation>
    <scope>NUCLEOTIDE SEQUENCE [LARGE SCALE GENOMIC DNA]</scope>
    <source>
        <strain evidence="16">cv. Finnish</strain>
    </source>
</reference>
<evidence type="ECO:0000256" key="3">
    <source>
        <dbReference type="ARBA" id="ARBA00005531"/>
    </source>
</evidence>
<keyword evidence="5 12" id="KW-0812">Transmembrane</keyword>
<dbReference type="InterPro" id="IPR013601">
    <property type="entry name" value="FAE1_typ3_polyketide_synth"/>
</dbReference>
<evidence type="ECO:0000259" key="13">
    <source>
        <dbReference type="Pfam" id="PF08392"/>
    </source>
</evidence>
<dbReference type="PANTHER" id="PTHR31561">
    <property type="entry name" value="3-KETOACYL-COA SYNTHASE"/>
    <property type="match status" value="1"/>
</dbReference>
<keyword evidence="6 12" id="KW-1133">Transmembrane helix</keyword>
<evidence type="ECO:0000256" key="9">
    <source>
        <dbReference type="ARBA" id="ARBA00047375"/>
    </source>
</evidence>
<dbReference type="CDD" id="cd00831">
    <property type="entry name" value="CHS_like"/>
    <property type="match status" value="1"/>
</dbReference>
<organism evidence="15 16">
    <name type="scientific">Zostera marina</name>
    <name type="common">Eelgrass</name>
    <dbReference type="NCBI Taxonomy" id="29655"/>
    <lineage>
        <taxon>Eukaryota</taxon>
        <taxon>Viridiplantae</taxon>
        <taxon>Streptophyta</taxon>
        <taxon>Embryophyta</taxon>
        <taxon>Tracheophyta</taxon>
        <taxon>Spermatophyta</taxon>
        <taxon>Magnoliopsida</taxon>
        <taxon>Liliopsida</taxon>
        <taxon>Zosteraceae</taxon>
        <taxon>Zostera</taxon>
    </lineage>
</organism>
<dbReference type="STRING" id="29655.A0A0K9PFD2"/>
<comment type="catalytic activity">
    <reaction evidence="9">
        <text>a very-long-chain acyl-CoA + malonyl-CoA + H(+) = a very-long-chain 3-oxoacyl-CoA + CO2 + CoA</text>
        <dbReference type="Rhea" id="RHEA:32727"/>
        <dbReference type="ChEBI" id="CHEBI:15378"/>
        <dbReference type="ChEBI" id="CHEBI:16526"/>
        <dbReference type="ChEBI" id="CHEBI:57287"/>
        <dbReference type="ChEBI" id="CHEBI:57384"/>
        <dbReference type="ChEBI" id="CHEBI:90725"/>
        <dbReference type="ChEBI" id="CHEBI:90736"/>
        <dbReference type="EC" id="2.3.1.199"/>
    </reaction>
</comment>
<evidence type="ECO:0000256" key="11">
    <source>
        <dbReference type="PIRSR" id="PIRSR036417-1"/>
    </source>
</evidence>
<name>A0A0K9PFD2_ZOSMR</name>
<comment type="caution">
    <text evidence="15">The sequence shown here is derived from an EMBL/GenBank/DDBJ whole genome shotgun (WGS) entry which is preliminary data.</text>
</comment>
<evidence type="ECO:0000256" key="12">
    <source>
        <dbReference type="SAM" id="Phobius"/>
    </source>
</evidence>
<evidence type="ECO:0000259" key="14">
    <source>
        <dbReference type="Pfam" id="PF08541"/>
    </source>
</evidence>
<feature type="active site" evidence="11">
    <location>
        <position position="446"/>
    </location>
</feature>
<dbReference type="InterPro" id="IPR013747">
    <property type="entry name" value="ACP_syn_III_C"/>
</dbReference>
<protein>
    <recommendedName>
        <fullName evidence="10">3-ketoacyl-CoA synthase</fullName>
        <ecNumber evidence="10">2.3.1.-</ecNumber>
    </recommendedName>
</protein>
<evidence type="ECO:0000256" key="10">
    <source>
        <dbReference type="PIRNR" id="PIRNR036417"/>
    </source>
</evidence>
<evidence type="ECO:0000313" key="15">
    <source>
        <dbReference type="EMBL" id="KMZ67669.1"/>
    </source>
</evidence>
<dbReference type="OrthoDB" id="329835at2759"/>
<dbReference type="PIRSF" id="PIRSF036417">
    <property type="entry name" value="3-ktacl-CoA_syn"/>
    <property type="match status" value="1"/>
</dbReference>
<dbReference type="FunFam" id="3.40.47.10:FF:000028">
    <property type="entry name" value="3-ketoacyl-CoA synthase"/>
    <property type="match status" value="1"/>
</dbReference>
<comment type="pathway">
    <text evidence="2 10">Lipid metabolism; fatty acid biosynthesis.</text>
</comment>
<dbReference type="EMBL" id="LFYR01000889">
    <property type="protein sequence ID" value="KMZ67669.1"/>
    <property type="molecule type" value="Genomic_DNA"/>
</dbReference>
<dbReference type="UniPathway" id="UPA00094"/>
<evidence type="ECO:0000256" key="5">
    <source>
        <dbReference type="ARBA" id="ARBA00022692"/>
    </source>
</evidence>
<accession>A0A0K9PFD2</accession>
<evidence type="ECO:0000313" key="16">
    <source>
        <dbReference type="Proteomes" id="UP000036987"/>
    </source>
</evidence>
<keyword evidence="7 12" id="KW-0472">Membrane</keyword>
<dbReference type="InterPro" id="IPR012392">
    <property type="entry name" value="3-ktacl-CoA_syn"/>
</dbReference>
<evidence type="ECO:0000256" key="4">
    <source>
        <dbReference type="ARBA" id="ARBA00022679"/>
    </source>
</evidence>
<dbReference type="GO" id="GO:0006633">
    <property type="term" value="P:fatty acid biosynthetic process"/>
    <property type="evidence" value="ECO:0007669"/>
    <property type="project" value="UniProtKB-UniPathway"/>
</dbReference>
<keyword evidence="16" id="KW-1185">Reference proteome</keyword>
<dbReference type="GO" id="GO:0016020">
    <property type="term" value="C:membrane"/>
    <property type="evidence" value="ECO:0007669"/>
    <property type="project" value="UniProtKB-SubCell"/>
</dbReference>
<evidence type="ECO:0000256" key="6">
    <source>
        <dbReference type="ARBA" id="ARBA00022989"/>
    </source>
</evidence>
<dbReference type="OMA" id="VYWFKRP"/>
<dbReference type="Pfam" id="PF08541">
    <property type="entry name" value="ACP_syn_III_C"/>
    <property type="match status" value="1"/>
</dbReference>
<dbReference type="AlphaFoldDB" id="A0A0K9PFD2"/>
<dbReference type="EC" id="2.3.1.-" evidence="10"/>
<feature type="active site" evidence="11">
    <location>
        <position position="250"/>
    </location>
</feature>
<feature type="active site" evidence="11">
    <location>
        <position position="450"/>
    </location>
</feature>
<feature type="domain" description="Beta-ketoacyl-[acyl-carrier-protein] synthase III C-terminal" evidence="14">
    <location>
        <begin position="411"/>
        <end position="492"/>
    </location>
</feature>
<keyword evidence="8 10" id="KW-0012">Acyltransferase</keyword>
<dbReference type="Pfam" id="PF08392">
    <property type="entry name" value="FAE1_CUT1_RppA"/>
    <property type="match status" value="1"/>
</dbReference>
<feature type="domain" description="FAE" evidence="13">
    <location>
        <begin position="105"/>
        <end position="394"/>
    </location>
</feature>
<gene>
    <name evidence="15" type="ORF">ZOSMA_25G00560</name>
</gene>